<dbReference type="InterPro" id="IPR036365">
    <property type="entry name" value="PGBD-like_sf"/>
</dbReference>
<evidence type="ECO:0000313" key="3">
    <source>
        <dbReference type="EMBL" id="MFC5752845.1"/>
    </source>
</evidence>
<dbReference type="RefSeq" id="WP_378289256.1">
    <property type="nucleotide sequence ID" value="NZ_JBHSON010000098.1"/>
</dbReference>
<protein>
    <submittedName>
        <fullName evidence="3">Peptidoglycan-binding protein</fullName>
    </submittedName>
</protein>
<accession>A0ABW1AE98</accession>
<keyword evidence="4" id="KW-1185">Reference proteome</keyword>
<dbReference type="Pfam" id="PF01471">
    <property type="entry name" value="PG_binding_1"/>
    <property type="match status" value="2"/>
</dbReference>
<evidence type="ECO:0000259" key="2">
    <source>
        <dbReference type="Pfam" id="PF01471"/>
    </source>
</evidence>
<organism evidence="3 4">
    <name type="scientific">Actinomadura rugatobispora</name>
    <dbReference type="NCBI Taxonomy" id="1994"/>
    <lineage>
        <taxon>Bacteria</taxon>
        <taxon>Bacillati</taxon>
        <taxon>Actinomycetota</taxon>
        <taxon>Actinomycetes</taxon>
        <taxon>Streptosporangiales</taxon>
        <taxon>Thermomonosporaceae</taxon>
        <taxon>Actinomadura</taxon>
    </lineage>
</organism>
<gene>
    <name evidence="3" type="ORF">ACFPZN_45145</name>
</gene>
<feature type="domain" description="Peptidoglycan binding-like" evidence="2">
    <location>
        <begin position="20"/>
        <end position="72"/>
    </location>
</feature>
<dbReference type="EMBL" id="JBHSON010000098">
    <property type="protein sequence ID" value="MFC5752845.1"/>
    <property type="molecule type" value="Genomic_DNA"/>
</dbReference>
<evidence type="ECO:0000256" key="1">
    <source>
        <dbReference type="SAM" id="MobiDB-lite"/>
    </source>
</evidence>
<dbReference type="InterPro" id="IPR002477">
    <property type="entry name" value="Peptidoglycan-bd-like"/>
</dbReference>
<name>A0ABW1AE98_9ACTN</name>
<sequence>MPAPPFQPPPLKYPPPTQTPSVRKWQQQMRDRGWHIAVDGDYREESKRLCANFQMEHRLEIDGIVGSDTWKATWEAPSTKPPQAPSRTLKKGDMNNPDVRKWQRQVNNRGWPSLQVDGDFGDQTERICKELQRFRGVPVTGEIDRRTWDVAWQEKVTVAAPM</sequence>
<evidence type="ECO:0000313" key="4">
    <source>
        <dbReference type="Proteomes" id="UP001596074"/>
    </source>
</evidence>
<reference evidence="4" key="1">
    <citation type="journal article" date="2019" name="Int. J. Syst. Evol. Microbiol.">
        <title>The Global Catalogue of Microorganisms (GCM) 10K type strain sequencing project: providing services to taxonomists for standard genome sequencing and annotation.</title>
        <authorList>
            <consortium name="The Broad Institute Genomics Platform"/>
            <consortium name="The Broad Institute Genome Sequencing Center for Infectious Disease"/>
            <person name="Wu L."/>
            <person name="Ma J."/>
        </authorList>
    </citation>
    <scope>NUCLEOTIDE SEQUENCE [LARGE SCALE GENOMIC DNA]</scope>
    <source>
        <strain evidence="4">KCTC 42087</strain>
    </source>
</reference>
<feature type="region of interest" description="Disordered" evidence="1">
    <location>
        <begin position="1"/>
        <end position="21"/>
    </location>
</feature>
<dbReference type="InterPro" id="IPR036366">
    <property type="entry name" value="PGBDSf"/>
</dbReference>
<dbReference type="Proteomes" id="UP001596074">
    <property type="component" value="Unassembled WGS sequence"/>
</dbReference>
<dbReference type="SUPFAM" id="SSF47090">
    <property type="entry name" value="PGBD-like"/>
    <property type="match status" value="2"/>
</dbReference>
<proteinExistence type="predicted"/>
<feature type="region of interest" description="Disordered" evidence="1">
    <location>
        <begin position="74"/>
        <end position="97"/>
    </location>
</feature>
<feature type="compositionally biased region" description="Pro residues" evidence="1">
    <location>
        <begin position="1"/>
        <end position="18"/>
    </location>
</feature>
<feature type="domain" description="Peptidoglycan binding-like" evidence="2">
    <location>
        <begin position="96"/>
        <end position="149"/>
    </location>
</feature>
<comment type="caution">
    <text evidence="3">The sequence shown here is derived from an EMBL/GenBank/DDBJ whole genome shotgun (WGS) entry which is preliminary data.</text>
</comment>
<dbReference type="Gene3D" id="1.10.101.10">
    <property type="entry name" value="PGBD-like superfamily/PGBD"/>
    <property type="match status" value="2"/>
</dbReference>